<comment type="caution">
    <text evidence="4">The sequence shown here is derived from an EMBL/GenBank/DDBJ whole genome shotgun (WGS) entry which is preliminary data.</text>
</comment>
<keyword evidence="5" id="KW-1185">Reference proteome</keyword>
<sequence length="398" mass="43933">MGWSLSSWLVFVRIWQMLAATAAAGMNGFLTARVWKERLGLTQTMVILELLICILLVYTTLAIFVGHTGGRSKRKGWLIAFIVFDVLFCAVALALVALLSHAGLPDHCRGLTKADDYRGGKQHSPQVGGFSELEGQEGYLDKFCGYERSFFVISLALVFTYMLTIVLASLGIYETSHTKNTRMNEVLDALERAREDTVDLKLLDSGSSRPQASRISVMSPPSEGIITRTASLRSTFTSFTASTTPHRPNAITRRPVPLPQQDHPPLPSQRAKQPSPTSSSGFVPVPLDEDSAEAALVTDGMQHSQSRLPSQQHRRASSSSPSHHHHQQQGMPMLLEEEQTAESALVSDGMRPEAMLPPYEPPRGRQMVGHGEEDNEMRLSEYVKGGTRAQDMKDDGRY</sequence>
<feature type="transmembrane region" description="Helical" evidence="2">
    <location>
        <begin position="77"/>
        <end position="99"/>
    </location>
</feature>
<accession>A0AA40CKN3</accession>
<dbReference type="AlphaFoldDB" id="A0AA40CKN3"/>
<feature type="region of interest" description="Disordered" evidence="1">
    <location>
        <begin position="350"/>
        <end position="398"/>
    </location>
</feature>
<keyword evidence="2" id="KW-1133">Transmembrane helix</keyword>
<reference evidence="4" key="1">
    <citation type="submission" date="2023-06" db="EMBL/GenBank/DDBJ databases">
        <title>Genome-scale phylogeny and comparative genomics of the fungal order Sordariales.</title>
        <authorList>
            <consortium name="Lawrence Berkeley National Laboratory"/>
            <person name="Hensen N."/>
            <person name="Bonometti L."/>
            <person name="Westerberg I."/>
            <person name="Brannstrom I.O."/>
            <person name="Guillou S."/>
            <person name="Cros-Aarteil S."/>
            <person name="Calhoun S."/>
            <person name="Haridas S."/>
            <person name="Kuo A."/>
            <person name="Mondo S."/>
            <person name="Pangilinan J."/>
            <person name="Riley R."/>
            <person name="Labutti K."/>
            <person name="Andreopoulos B."/>
            <person name="Lipzen A."/>
            <person name="Chen C."/>
            <person name="Yanf M."/>
            <person name="Daum C."/>
            <person name="Ng V."/>
            <person name="Clum A."/>
            <person name="Steindorff A."/>
            <person name="Ohm R."/>
            <person name="Martin F."/>
            <person name="Silar P."/>
            <person name="Natvig D."/>
            <person name="Lalanne C."/>
            <person name="Gautier V."/>
            <person name="Ament-Velasquez S.L."/>
            <person name="Kruys A."/>
            <person name="Hutchinson M.I."/>
            <person name="Powell A.J."/>
            <person name="Barry K."/>
            <person name="Miller A.N."/>
            <person name="Grigoriev I.V."/>
            <person name="Debuchy R."/>
            <person name="Gladieux P."/>
            <person name="Thoren M.H."/>
            <person name="Johannesson H."/>
        </authorList>
    </citation>
    <scope>NUCLEOTIDE SEQUENCE</scope>
    <source>
        <strain evidence="4">SMH2532-1</strain>
    </source>
</reference>
<feature type="compositionally biased region" description="Basic and acidic residues" evidence="1">
    <location>
        <begin position="370"/>
        <end position="381"/>
    </location>
</feature>
<feature type="compositionally biased region" description="Basic residues" evidence="1">
    <location>
        <begin position="312"/>
        <end position="327"/>
    </location>
</feature>
<evidence type="ECO:0000256" key="2">
    <source>
        <dbReference type="SAM" id="Phobius"/>
    </source>
</evidence>
<keyword evidence="2" id="KW-0812">Transmembrane</keyword>
<feature type="compositionally biased region" description="Polar residues" evidence="1">
    <location>
        <begin position="270"/>
        <end position="281"/>
    </location>
</feature>
<protein>
    <recommendedName>
        <fullName evidence="6">MARVEL domain-containing protein</fullName>
    </recommendedName>
</protein>
<keyword evidence="3" id="KW-0732">Signal</keyword>
<evidence type="ECO:0000256" key="1">
    <source>
        <dbReference type="SAM" id="MobiDB-lite"/>
    </source>
</evidence>
<feature type="region of interest" description="Disordered" evidence="1">
    <location>
        <begin position="239"/>
        <end position="286"/>
    </location>
</feature>
<feature type="transmembrane region" description="Helical" evidence="2">
    <location>
        <begin position="40"/>
        <end position="65"/>
    </location>
</feature>
<feature type="region of interest" description="Disordered" evidence="1">
    <location>
        <begin position="298"/>
        <end position="332"/>
    </location>
</feature>
<feature type="transmembrane region" description="Helical" evidence="2">
    <location>
        <begin position="150"/>
        <end position="173"/>
    </location>
</feature>
<evidence type="ECO:0000313" key="5">
    <source>
        <dbReference type="Proteomes" id="UP001174936"/>
    </source>
</evidence>
<proteinExistence type="predicted"/>
<feature type="compositionally biased region" description="Pro residues" evidence="1">
    <location>
        <begin position="256"/>
        <end position="267"/>
    </location>
</feature>
<gene>
    <name evidence="4" type="ORF">B0T16DRAFT_430931</name>
</gene>
<feature type="chain" id="PRO_5041314514" description="MARVEL domain-containing protein" evidence="3">
    <location>
        <begin position="24"/>
        <end position="398"/>
    </location>
</feature>
<evidence type="ECO:0000256" key="3">
    <source>
        <dbReference type="SAM" id="SignalP"/>
    </source>
</evidence>
<evidence type="ECO:0008006" key="6">
    <source>
        <dbReference type="Google" id="ProtNLM"/>
    </source>
</evidence>
<dbReference type="Proteomes" id="UP001174936">
    <property type="component" value="Unassembled WGS sequence"/>
</dbReference>
<keyword evidence="2" id="KW-0472">Membrane</keyword>
<dbReference type="EMBL" id="JAULSV010000006">
    <property type="protein sequence ID" value="KAK0640973.1"/>
    <property type="molecule type" value="Genomic_DNA"/>
</dbReference>
<name>A0AA40CKN3_9PEZI</name>
<organism evidence="4 5">
    <name type="scientific">Cercophora newfieldiana</name>
    <dbReference type="NCBI Taxonomy" id="92897"/>
    <lineage>
        <taxon>Eukaryota</taxon>
        <taxon>Fungi</taxon>
        <taxon>Dikarya</taxon>
        <taxon>Ascomycota</taxon>
        <taxon>Pezizomycotina</taxon>
        <taxon>Sordariomycetes</taxon>
        <taxon>Sordariomycetidae</taxon>
        <taxon>Sordariales</taxon>
        <taxon>Lasiosphaeriaceae</taxon>
        <taxon>Cercophora</taxon>
    </lineage>
</organism>
<feature type="signal peptide" evidence="3">
    <location>
        <begin position="1"/>
        <end position="23"/>
    </location>
</feature>
<evidence type="ECO:0000313" key="4">
    <source>
        <dbReference type="EMBL" id="KAK0640973.1"/>
    </source>
</evidence>